<dbReference type="RefSeq" id="WP_320002654.1">
    <property type="nucleotide sequence ID" value="NZ_JAUHJS010000001.1"/>
</dbReference>
<dbReference type="EMBL" id="JAUHJS010000001">
    <property type="protein sequence ID" value="MDN4164127.1"/>
    <property type="molecule type" value="Genomic_DNA"/>
</dbReference>
<evidence type="ECO:0000256" key="3">
    <source>
        <dbReference type="ARBA" id="ARBA00022723"/>
    </source>
</evidence>
<dbReference type="InterPro" id="IPR004294">
    <property type="entry name" value="Carotenoid_Oase"/>
</dbReference>
<evidence type="ECO:0000313" key="7">
    <source>
        <dbReference type="Proteomes" id="UP001168552"/>
    </source>
</evidence>
<dbReference type="Pfam" id="PF03055">
    <property type="entry name" value="RPE65"/>
    <property type="match status" value="1"/>
</dbReference>
<keyword evidence="4" id="KW-0560">Oxidoreductase</keyword>
<gene>
    <name evidence="6" type="ORF">QWY31_01375</name>
</gene>
<keyword evidence="3" id="KW-0479">Metal-binding</keyword>
<keyword evidence="7" id="KW-1185">Reference proteome</keyword>
<evidence type="ECO:0000256" key="1">
    <source>
        <dbReference type="ARBA" id="ARBA00001954"/>
    </source>
</evidence>
<comment type="similarity">
    <text evidence="2">Belongs to the carotenoid oxygenase family.</text>
</comment>
<evidence type="ECO:0000256" key="4">
    <source>
        <dbReference type="ARBA" id="ARBA00023002"/>
    </source>
</evidence>
<name>A0ABT8F106_9BACT</name>
<evidence type="ECO:0000256" key="2">
    <source>
        <dbReference type="ARBA" id="ARBA00006787"/>
    </source>
</evidence>
<evidence type="ECO:0000256" key="5">
    <source>
        <dbReference type="ARBA" id="ARBA00023004"/>
    </source>
</evidence>
<keyword evidence="5" id="KW-0408">Iron</keyword>
<reference evidence="6" key="1">
    <citation type="submission" date="2023-06" db="EMBL/GenBank/DDBJ databases">
        <title>Cytophagales bacterium Strain LB-30, isolated from soil.</title>
        <authorList>
            <person name="Liu B."/>
        </authorList>
    </citation>
    <scope>NUCLEOTIDE SEQUENCE</scope>
    <source>
        <strain evidence="6">LB-30</strain>
    </source>
</reference>
<evidence type="ECO:0000313" key="6">
    <source>
        <dbReference type="EMBL" id="MDN4164127.1"/>
    </source>
</evidence>
<dbReference type="PANTHER" id="PTHR10543:SF89">
    <property type="entry name" value="CAROTENOID 9,10(9',10')-CLEAVAGE DIOXYGENASE 1"/>
    <property type="match status" value="1"/>
</dbReference>
<accession>A0ABT8F106</accession>
<comment type="caution">
    <text evidence="6">The sequence shown here is derived from an EMBL/GenBank/DDBJ whole genome shotgun (WGS) entry which is preliminary data.</text>
</comment>
<dbReference type="Proteomes" id="UP001168552">
    <property type="component" value="Unassembled WGS sequence"/>
</dbReference>
<proteinExistence type="inferred from homology"/>
<protein>
    <submittedName>
        <fullName evidence="6">Carotenoid oxygenase family protein</fullName>
    </submittedName>
</protein>
<dbReference type="PANTHER" id="PTHR10543">
    <property type="entry name" value="BETA-CAROTENE DIOXYGENASE"/>
    <property type="match status" value="1"/>
</dbReference>
<comment type="cofactor">
    <cofactor evidence="1">
        <name>Fe(2+)</name>
        <dbReference type="ChEBI" id="CHEBI:29033"/>
    </cofactor>
</comment>
<organism evidence="6 7">
    <name type="scientific">Shiella aurantiaca</name>
    <dbReference type="NCBI Taxonomy" id="3058365"/>
    <lineage>
        <taxon>Bacteria</taxon>
        <taxon>Pseudomonadati</taxon>
        <taxon>Bacteroidota</taxon>
        <taxon>Cytophagia</taxon>
        <taxon>Cytophagales</taxon>
        <taxon>Shiellaceae</taxon>
        <taxon>Shiella</taxon>
    </lineage>
</organism>
<sequence>MKKPFTSSARKEVDITLDVLEGQIPSDIYGHVFFQSPCGTVNNALPIQRYHPDGQINKEYGGPVFNGDGMILRFDMDEPGKIKLKSRILKTPCYHADEATRYGTEWHEDKWGFNSLGIARTSLKLGSRNQVNTAVTPFKFPGDKYHRMTANFDMGRPYEMDVKELALKTPIGANTEWHIGVPKFMNYPFPLVQTTAHSSFDPETGEYFTVNFVKTMRTMFFSKNSVSAIEEMEEYVERELEDLVVKARQDVMSKERLGKKALAILNKPKQVAIKKLPWWKRPIVWVMNEISEIFQRVSGMVNVVYLLRWTGSGKLNKWKIIDHKTKKPIKIVQCMHQTGFSKDYIVLIDSSFKFAVDIMLTNPFPYNPTIDQFLREITAKVTEPRTTSFVIRRSELDPSKDSVEAREFIIPLETVHFSLDYENPDGVITMHAAHNTASCAAEWVRPYDDLAIDTDEPIHPNTVGLMTCGQMDIGRIGKIRIDGPKGEIIQQEEIAAEGFLPNGEIGAHTWAIGLHTYNHIISPDKNVDKVKQIFWQSYGLDPRILTKFIMNLYLEYDNRIIPVQKIIEYTKKGIPFALVRQNTGTMQLEDFHLFKMNENLRSLQFIPRKSESSNELDDSVNGYIFCTMVNGPEDMKADEYSREVWIFDAANLAQGPLCKLSHPDMDFAFTIHSTWLPEVESSETDYNIPVKQDYQPLIDNINNPFKRKKVQEIFDNYVYPHYN</sequence>